<name>A0A381WFV9_9ZZZZ</name>
<sequence length="358" mass="39548">MKRRDLLVGAGALGLAATSKTKAAGQSTFKWKMVTTWPPNFPGLGTGVVRMARNIEAASSGRIKIKVFAAGELVPAFEVFDYVSGGGAEMGHGAAYYWRGKNESTQIFTAIPFGLNAMELNGWLYFGGGMELYRKLYEPFNLRPNPCGNTGTQMGGWFKKEINSVDDLQGLKMRIPGFGGEVLRRTGGTPVAMPGGEIFTALQTGTIDAAEWIGPYNDLTFGFHKAAKYYYYPGWHETGPALECIVNQQAFDSLPEDLQAIVDIACSATNDQMMAEYVARNAFALSELEQMQDIKIAPFPKDVLAAFEKATDEIIAEIEKRDQQFANIYASFLDYKNTVSKWTEISEFAMLANRYRKD</sequence>
<protein>
    <recommendedName>
        <fullName evidence="3">ABC transporter substrate-binding protein</fullName>
    </recommendedName>
</protein>
<dbReference type="InterPro" id="IPR038404">
    <property type="entry name" value="TRAP_DctP_sf"/>
</dbReference>
<dbReference type="EMBL" id="UINC01011534">
    <property type="protein sequence ID" value="SVA50857.1"/>
    <property type="molecule type" value="Genomic_DNA"/>
</dbReference>
<dbReference type="GO" id="GO:0055085">
    <property type="term" value="P:transmembrane transport"/>
    <property type="evidence" value="ECO:0007669"/>
    <property type="project" value="InterPro"/>
</dbReference>
<dbReference type="CDD" id="cd13604">
    <property type="entry name" value="PBP2_TRAP_ketoacid_lactate_like"/>
    <property type="match status" value="1"/>
</dbReference>
<dbReference type="GO" id="GO:0031317">
    <property type="term" value="C:tripartite ATP-independent periplasmic transporter complex"/>
    <property type="evidence" value="ECO:0007669"/>
    <property type="project" value="InterPro"/>
</dbReference>
<dbReference type="Pfam" id="PF03480">
    <property type="entry name" value="DctP"/>
    <property type="match status" value="1"/>
</dbReference>
<dbReference type="PIRSF" id="PIRSF039026">
    <property type="entry name" value="SiaP"/>
    <property type="match status" value="1"/>
</dbReference>
<evidence type="ECO:0000313" key="2">
    <source>
        <dbReference type="EMBL" id="SVA50857.1"/>
    </source>
</evidence>
<evidence type="ECO:0000256" key="1">
    <source>
        <dbReference type="ARBA" id="ARBA00022729"/>
    </source>
</evidence>
<dbReference type="Gene3D" id="3.40.190.10">
    <property type="entry name" value="Periplasmic binding protein-like II"/>
    <property type="match status" value="1"/>
</dbReference>
<organism evidence="2">
    <name type="scientific">marine metagenome</name>
    <dbReference type="NCBI Taxonomy" id="408172"/>
    <lineage>
        <taxon>unclassified sequences</taxon>
        <taxon>metagenomes</taxon>
        <taxon>ecological metagenomes</taxon>
    </lineage>
</organism>
<dbReference type="InterPro" id="IPR026289">
    <property type="entry name" value="SBP_TakP-like"/>
</dbReference>
<proteinExistence type="predicted"/>
<dbReference type="NCBIfam" id="NF037995">
    <property type="entry name" value="TRAP_S1"/>
    <property type="match status" value="1"/>
</dbReference>
<evidence type="ECO:0008006" key="3">
    <source>
        <dbReference type="Google" id="ProtNLM"/>
    </source>
</evidence>
<dbReference type="AlphaFoldDB" id="A0A381WFV9"/>
<dbReference type="PANTHER" id="PTHR33376">
    <property type="match status" value="1"/>
</dbReference>
<dbReference type="PANTHER" id="PTHR33376:SF5">
    <property type="entry name" value="EXTRACYTOPLASMIC SOLUTE RECEPTOR PROTEIN"/>
    <property type="match status" value="1"/>
</dbReference>
<gene>
    <name evidence="2" type="ORF">METZ01_LOCUS103711</name>
</gene>
<reference evidence="2" key="1">
    <citation type="submission" date="2018-05" db="EMBL/GenBank/DDBJ databases">
        <authorList>
            <person name="Lanie J.A."/>
            <person name="Ng W.-L."/>
            <person name="Kazmierczak K.M."/>
            <person name="Andrzejewski T.M."/>
            <person name="Davidsen T.M."/>
            <person name="Wayne K.J."/>
            <person name="Tettelin H."/>
            <person name="Glass J.I."/>
            <person name="Rusch D."/>
            <person name="Podicherti R."/>
            <person name="Tsui H.-C.T."/>
            <person name="Winkler M.E."/>
        </authorList>
    </citation>
    <scope>NUCLEOTIDE SEQUENCE</scope>
</reference>
<keyword evidence="1" id="KW-0732">Signal</keyword>
<accession>A0A381WFV9</accession>
<dbReference type="SUPFAM" id="SSF53850">
    <property type="entry name" value="Periplasmic binding protein-like II"/>
    <property type="match status" value="1"/>
</dbReference>
<dbReference type="InterPro" id="IPR018389">
    <property type="entry name" value="DctP_fam"/>
</dbReference>
<dbReference type="Gene3D" id="3.40.190.170">
    <property type="entry name" value="Bacterial extracellular solute-binding protein, family 7"/>
    <property type="match status" value="1"/>
</dbReference>